<feature type="transmembrane region" description="Helical" evidence="1">
    <location>
        <begin position="509"/>
        <end position="529"/>
    </location>
</feature>
<dbReference type="AlphaFoldDB" id="A0A3M7DQ25"/>
<evidence type="ECO:0000313" key="2">
    <source>
        <dbReference type="EMBL" id="RMY66322.1"/>
    </source>
</evidence>
<gene>
    <name evidence="2" type="ORF">D0864_11867</name>
</gene>
<evidence type="ECO:0008006" key="4">
    <source>
        <dbReference type="Google" id="ProtNLM"/>
    </source>
</evidence>
<organism evidence="2 3">
    <name type="scientific">Hortaea werneckii</name>
    <name type="common">Black yeast</name>
    <name type="synonym">Cladosporium werneckii</name>
    <dbReference type="NCBI Taxonomy" id="91943"/>
    <lineage>
        <taxon>Eukaryota</taxon>
        <taxon>Fungi</taxon>
        <taxon>Dikarya</taxon>
        <taxon>Ascomycota</taxon>
        <taxon>Pezizomycotina</taxon>
        <taxon>Dothideomycetes</taxon>
        <taxon>Dothideomycetidae</taxon>
        <taxon>Mycosphaerellales</taxon>
        <taxon>Teratosphaeriaceae</taxon>
        <taxon>Hortaea</taxon>
    </lineage>
</organism>
<dbReference type="PANTHER" id="PTHR37577">
    <property type="entry name" value="INTEGRAL MEMBRANE PROTEIN"/>
    <property type="match status" value="1"/>
</dbReference>
<feature type="transmembrane region" description="Helical" evidence="1">
    <location>
        <begin position="541"/>
        <end position="564"/>
    </location>
</feature>
<comment type="caution">
    <text evidence="2">The sequence shown here is derived from an EMBL/GenBank/DDBJ whole genome shotgun (WGS) entry which is preliminary data.</text>
</comment>
<accession>A0A3M7DQ25</accession>
<evidence type="ECO:0000313" key="3">
    <source>
        <dbReference type="Proteomes" id="UP000269539"/>
    </source>
</evidence>
<keyword evidence="1" id="KW-0472">Membrane</keyword>
<dbReference type="InterPro" id="IPR053018">
    <property type="entry name" value="Elsinochrome_Biosynth-Asso"/>
</dbReference>
<protein>
    <recommendedName>
        <fullName evidence="4">Transmembrane protein</fullName>
    </recommendedName>
</protein>
<feature type="transmembrane region" description="Helical" evidence="1">
    <location>
        <begin position="340"/>
        <end position="373"/>
    </location>
</feature>
<dbReference type="VEuPathDB" id="FungiDB:BTJ68_05656"/>
<reference evidence="2 3" key="1">
    <citation type="journal article" date="2018" name="BMC Genomics">
        <title>Genomic evidence for intraspecific hybridization in a clonal and extremely halotolerant yeast.</title>
        <authorList>
            <person name="Gostincar C."/>
            <person name="Stajich J.E."/>
            <person name="Zupancic J."/>
            <person name="Zalar P."/>
            <person name="Gunde-Cimerman N."/>
        </authorList>
    </citation>
    <scope>NUCLEOTIDE SEQUENCE [LARGE SCALE GENOMIC DNA]</scope>
    <source>
        <strain evidence="2 3">EXF-10513</strain>
    </source>
</reference>
<keyword evidence="1" id="KW-0812">Transmembrane</keyword>
<feature type="transmembrane region" description="Helical" evidence="1">
    <location>
        <begin position="393"/>
        <end position="417"/>
    </location>
</feature>
<keyword evidence="1" id="KW-1133">Transmembrane helix</keyword>
<feature type="transmembrane region" description="Helical" evidence="1">
    <location>
        <begin position="130"/>
        <end position="155"/>
    </location>
</feature>
<evidence type="ECO:0000256" key="1">
    <source>
        <dbReference type="SAM" id="Phobius"/>
    </source>
</evidence>
<dbReference type="Proteomes" id="UP000269539">
    <property type="component" value="Unassembled WGS sequence"/>
</dbReference>
<dbReference type="EMBL" id="QWIO01001788">
    <property type="protein sequence ID" value="RMY66322.1"/>
    <property type="molecule type" value="Genomic_DNA"/>
</dbReference>
<name>A0A3M7DQ25_HORWE</name>
<proteinExistence type="predicted"/>
<feature type="transmembrane region" description="Helical" evidence="1">
    <location>
        <begin position="202"/>
        <end position="220"/>
    </location>
</feature>
<feature type="transmembrane region" description="Helical" evidence="1">
    <location>
        <begin position="167"/>
        <end position="190"/>
    </location>
</feature>
<sequence length="569" mass="64216">MAVSITPTQTTWYTVTHGHVGGVPGTSTSTSLQSPMYSGTEVYDVSINENVTATCANWINWYGSLPKGNPLVANPDISGLGVILSFVLSAYLVMLWALFAYGFGLIPASLLRTADRRCFFANSRRVHSEWYFALQKATIIFADQQIITGIGILVAGYANLDSGISAYHWQIITYLAWMSSNVHLTTLTLLRDWLDANRVLRRWRIAGMTVLLLLLAAALMPTTKYVWISALRDHPLRQASWTPDHGNDGLGLGIPAKCFWNFRDPSRGELFRDVNIDSPFSFAILILGYVWKLSQLYNGSRTWSKKWLRCVPEWLLERAAIHELRSQHSWPFGSRMRYRLIMLVYVPMVAWFEFLESFAASLWLLLLGLIWGSMQIFLPRNSAPSHVVREESVWGFGQILPLLFLLQPAAATFEHFYASHLDRKFRKQQSELLLEMRHQDSMKSLQSSVTTLAASDANCDALVANETATKLSDCFRTMKLGRPGQRAATNETPPHQEFLYSSKLFKSILWSYHLLILGCACLVFTVSGLSNVGLKGYVWQWAIWGVAGSFGWICLIYVPIGSFFSKAFK</sequence>
<dbReference type="PANTHER" id="PTHR37577:SF1">
    <property type="entry name" value="INTEGRAL MEMBRANE PROTEIN"/>
    <property type="match status" value="1"/>
</dbReference>
<feature type="transmembrane region" description="Helical" evidence="1">
    <location>
        <begin position="77"/>
        <end position="110"/>
    </location>
</feature>